<organism evidence="1 2">
    <name type="scientific">Solanum tuberosum</name>
    <name type="common">Potato</name>
    <dbReference type="NCBI Taxonomy" id="4113"/>
    <lineage>
        <taxon>Eukaryota</taxon>
        <taxon>Viridiplantae</taxon>
        <taxon>Streptophyta</taxon>
        <taxon>Embryophyta</taxon>
        <taxon>Tracheophyta</taxon>
        <taxon>Spermatophyta</taxon>
        <taxon>Magnoliopsida</taxon>
        <taxon>eudicotyledons</taxon>
        <taxon>Gunneridae</taxon>
        <taxon>Pentapetalae</taxon>
        <taxon>asterids</taxon>
        <taxon>lamiids</taxon>
        <taxon>Solanales</taxon>
        <taxon>Solanaceae</taxon>
        <taxon>Solanoideae</taxon>
        <taxon>Solaneae</taxon>
        <taxon>Solanum</taxon>
    </lineage>
</organism>
<dbReference type="PANTHER" id="PTHR33710:SF79">
    <property type="entry name" value="OS06G0205337 PROTEIN"/>
    <property type="match status" value="1"/>
</dbReference>
<sequence length="236" mass="27581">MKLGIQHAYCNSSDKIWVFWEDEWKGEVVRDNGQHLTIKFSRNSMEELELVAKDNTLPWLVGGDFNVILNDEEKQGGLDFTQSKALDFSQCVNNCALTELKYTGSKFTWWNGRIEGKCIFKRLDIILRNQEFFNRMPTSEVQHLVRQGSHYAPFYLICRSDEEPAVQPFKFLNLWTKHPDFKKIIEENWKIDFVGTPFTEFQAKIKKDKKGSSVLEQGNIWKYIPTGGNVRRRSTS</sequence>
<comment type="caution">
    <text evidence="1">The sequence shown here is derived from an EMBL/GenBank/DDBJ whole genome shotgun (WGS) entry which is preliminary data.</text>
</comment>
<evidence type="ECO:0000313" key="2">
    <source>
        <dbReference type="Proteomes" id="UP000826656"/>
    </source>
</evidence>
<dbReference type="InterPro" id="IPR036691">
    <property type="entry name" value="Endo/exonu/phosph_ase_sf"/>
</dbReference>
<accession>A0ABQ7W877</accession>
<dbReference type="SUPFAM" id="SSF56219">
    <property type="entry name" value="DNase I-like"/>
    <property type="match status" value="1"/>
</dbReference>
<reference evidence="1 2" key="1">
    <citation type="journal article" date="2021" name="bioRxiv">
        <title>Chromosome-scale and haplotype-resolved genome assembly of a tetraploid potato cultivar.</title>
        <authorList>
            <person name="Sun H."/>
            <person name="Jiao W.-B."/>
            <person name="Krause K."/>
            <person name="Campoy J.A."/>
            <person name="Goel M."/>
            <person name="Folz-Donahue K."/>
            <person name="Kukat C."/>
            <person name="Huettel B."/>
            <person name="Schneeberger K."/>
        </authorList>
    </citation>
    <scope>NUCLEOTIDE SEQUENCE [LARGE SCALE GENOMIC DNA]</scope>
    <source>
        <strain evidence="1">SolTubOtavaFocal</strain>
        <tissue evidence="1">Leaves</tissue>
    </source>
</reference>
<evidence type="ECO:0008006" key="3">
    <source>
        <dbReference type="Google" id="ProtNLM"/>
    </source>
</evidence>
<gene>
    <name evidence="1" type="ORF">KY290_007675</name>
</gene>
<dbReference type="Proteomes" id="UP000826656">
    <property type="component" value="Unassembled WGS sequence"/>
</dbReference>
<dbReference type="EMBL" id="JAIVGD010000003">
    <property type="protein sequence ID" value="KAH0776264.1"/>
    <property type="molecule type" value="Genomic_DNA"/>
</dbReference>
<evidence type="ECO:0000313" key="1">
    <source>
        <dbReference type="EMBL" id="KAH0776264.1"/>
    </source>
</evidence>
<name>A0ABQ7W877_SOLTU</name>
<keyword evidence="2" id="KW-1185">Reference proteome</keyword>
<proteinExistence type="predicted"/>
<protein>
    <recommendedName>
        <fullName evidence="3">Non-LTR retroelement reverse transcriptase</fullName>
    </recommendedName>
</protein>
<dbReference type="Gene3D" id="3.60.10.10">
    <property type="entry name" value="Endonuclease/exonuclease/phosphatase"/>
    <property type="match status" value="1"/>
</dbReference>
<dbReference type="PANTHER" id="PTHR33710">
    <property type="entry name" value="BNAC02G09200D PROTEIN"/>
    <property type="match status" value="1"/>
</dbReference>